<dbReference type="InterPro" id="IPR003661">
    <property type="entry name" value="HisK_dim/P_dom"/>
</dbReference>
<dbReference type="SMART" id="SM00387">
    <property type="entry name" value="HATPase_c"/>
    <property type="match status" value="1"/>
</dbReference>
<dbReference type="Gene3D" id="1.10.287.130">
    <property type="match status" value="1"/>
</dbReference>
<dbReference type="PANTHER" id="PTHR43304">
    <property type="entry name" value="PHYTOCHROME-LIKE PROTEIN CPH1"/>
    <property type="match status" value="1"/>
</dbReference>
<dbReference type="RefSeq" id="WP_167962434.1">
    <property type="nucleotide sequence ID" value="NZ_JAATJJ010000001.1"/>
</dbReference>
<comment type="caution">
    <text evidence="7">The sequence shown here is derived from an EMBL/GenBank/DDBJ whole genome shotgun (WGS) entry which is preliminary data.</text>
</comment>
<comment type="catalytic activity">
    <reaction evidence="1">
        <text>ATP + protein L-histidine = ADP + protein N-phospho-L-histidine.</text>
        <dbReference type="EC" id="2.7.13.3"/>
    </reaction>
</comment>
<evidence type="ECO:0000256" key="1">
    <source>
        <dbReference type="ARBA" id="ARBA00000085"/>
    </source>
</evidence>
<dbReference type="EMBL" id="JAATJJ010000001">
    <property type="protein sequence ID" value="NJB71045.1"/>
    <property type="molecule type" value="Genomic_DNA"/>
</dbReference>
<evidence type="ECO:0000259" key="6">
    <source>
        <dbReference type="PROSITE" id="PS50109"/>
    </source>
</evidence>
<dbReference type="SUPFAM" id="SSF55874">
    <property type="entry name" value="ATPase domain of HSP90 chaperone/DNA topoisomerase II/histidine kinase"/>
    <property type="match status" value="1"/>
</dbReference>
<dbReference type="CDD" id="cd00075">
    <property type="entry name" value="HATPase"/>
    <property type="match status" value="1"/>
</dbReference>
<name>A0A846QZF8_9FLAO</name>
<evidence type="ECO:0000256" key="3">
    <source>
        <dbReference type="ARBA" id="ARBA00022553"/>
    </source>
</evidence>
<dbReference type="InterPro" id="IPR036097">
    <property type="entry name" value="HisK_dim/P_sf"/>
</dbReference>
<proteinExistence type="predicted"/>
<dbReference type="EC" id="2.7.13.3" evidence="2"/>
<dbReference type="PANTHER" id="PTHR43304:SF1">
    <property type="entry name" value="PAC DOMAIN-CONTAINING PROTEIN"/>
    <property type="match status" value="1"/>
</dbReference>
<protein>
    <recommendedName>
        <fullName evidence="2">histidine kinase</fullName>
        <ecNumber evidence="2">2.7.13.3</ecNumber>
    </recommendedName>
</protein>
<keyword evidence="4" id="KW-0808">Transferase</keyword>
<evidence type="ECO:0000256" key="5">
    <source>
        <dbReference type="ARBA" id="ARBA00022777"/>
    </source>
</evidence>
<dbReference type="InterPro" id="IPR005467">
    <property type="entry name" value="His_kinase_dom"/>
</dbReference>
<keyword evidence="5 7" id="KW-0418">Kinase</keyword>
<dbReference type="InterPro" id="IPR004358">
    <property type="entry name" value="Sig_transdc_His_kin-like_C"/>
</dbReference>
<dbReference type="InterPro" id="IPR052162">
    <property type="entry name" value="Sensor_kinase/Photoreceptor"/>
</dbReference>
<sequence>MHSLLKRQIRKYLPENLSNNPEIEVFLESVESSYKNFDEQVMMIQRATAISSEELFVANRKLRKEAESQKKILQALEGAMVSLYRNNPNTESEAMFRAQSFDPIKLAKDIEDQAQEIARITSEKDVLLTNLEQQNEALNNYAHMVSHDLKSPIRNMDALLNWIKEDDAKNFTDSSKSNIDLLFQNLAKMDALINGILTHATIDSLEEKATEMDLNLLVDEIKNTVFIPDNVSISCSKKLPSLKAQKFTLEQLFKNLITNAISASEHLESGEIFIDVEDKDDFWEFSVKDNGKGIPEQYKANIFDMFKKLEDNYSATGIGLSLVKKIVNLYEGDIWLTSEVNKGTTFFFTLKK</sequence>
<accession>A0A846QZF8</accession>
<dbReference type="Proteomes" id="UP000590442">
    <property type="component" value="Unassembled WGS sequence"/>
</dbReference>
<dbReference type="PRINTS" id="PR00344">
    <property type="entry name" value="BCTRLSENSOR"/>
</dbReference>
<dbReference type="InterPro" id="IPR036890">
    <property type="entry name" value="HATPase_C_sf"/>
</dbReference>
<keyword evidence="8" id="KW-1185">Reference proteome</keyword>
<dbReference type="GO" id="GO:0000155">
    <property type="term" value="F:phosphorelay sensor kinase activity"/>
    <property type="evidence" value="ECO:0007669"/>
    <property type="project" value="InterPro"/>
</dbReference>
<dbReference type="Pfam" id="PF02518">
    <property type="entry name" value="HATPase_c"/>
    <property type="match status" value="1"/>
</dbReference>
<gene>
    <name evidence="7" type="ORF">GGR42_001507</name>
</gene>
<evidence type="ECO:0000256" key="2">
    <source>
        <dbReference type="ARBA" id="ARBA00012438"/>
    </source>
</evidence>
<dbReference type="CDD" id="cd00082">
    <property type="entry name" value="HisKA"/>
    <property type="match status" value="1"/>
</dbReference>
<reference evidence="7 8" key="1">
    <citation type="submission" date="2020-03" db="EMBL/GenBank/DDBJ databases">
        <title>Genomic Encyclopedia of Type Strains, Phase IV (KMG-IV): sequencing the most valuable type-strain genomes for metagenomic binning, comparative biology and taxonomic classification.</title>
        <authorList>
            <person name="Goeker M."/>
        </authorList>
    </citation>
    <scope>NUCLEOTIDE SEQUENCE [LARGE SCALE GENOMIC DNA]</scope>
    <source>
        <strain evidence="7 8">DSM 29762</strain>
    </source>
</reference>
<organism evidence="7 8">
    <name type="scientific">Saonia flava</name>
    <dbReference type="NCBI Taxonomy" id="523696"/>
    <lineage>
        <taxon>Bacteria</taxon>
        <taxon>Pseudomonadati</taxon>
        <taxon>Bacteroidota</taxon>
        <taxon>Flavobacteriia</taxon>
        <taxon>Flavobacteriales</taxon>
        <taxon>Flavobacteriaceae</taxon>
        <taxon>Saonia</taxon>
    </lineage>
</organism>
<dbReference type="Gene3D" id="3.30.565.10">
    <property type="entry name" value="Histidine kinase-like ATPase, C-terminal domain"/>
    <property type="match status" value="1"/>
</dbReference>
<dbReference type="PROSITE" id="PS50109">
    <property type="entry name" value="HIS_KIN"/>
    <property type="match status" value="1"/>
</dbReference>
<dbReference type="InterPro" id="IPR003594">
    <property type="entry name" value="HATPase_dom"/>
</dbReference>
<evidence type="ECO:0000256" key="4">
    <source>
        <dbReference type="ARBA" id="ARBA00022679"/>
    </source>
</evidence>
<keyword evidence="3" id="KW-0597">Phosphoprotein</keyword>
<evidence type="ECO:0000313" key="8">
    <source>
        <dbReference type="Proteomes" id="UP000590442"/>
    </source>
</evidence>
<dbReference type="AlphaFoldDB" id="A0A846QZF8"/>
<feature type="domain" description="Histidine kinase" evidence="6">
    <location>
        <begin position="144"/>
        <end position="352"/>
    </location>
</feature>
<dbReference type="SUPFAM" id="SSF47384">
    <property type="entry name" value="Homodimeric domain of signal transducing histidine kinase"/>
    <property type="match status" value="1"/>
</dbReference>
<evidence type="ECO:0000313" key="7">
    <source>
        <dbReference type="EMBL" id="NJB71045.1"/>
    </source>
</evidence>